<dbReference type="EMBL" id="CP050296">
    <property type="protein sequence ID" value="QND60490.1"/>
    <property type="molecule type" value="Genomic_DNA"/>
</dbReference>
<dbReference type="SUPFAM" id="SSF47090">
    <property type="entry name" value="PGBD-like"/>
    <property type="match status" value="1"/>
</dbReference>
<keyword evidence="6 7" id="KW-0961">Cell wall biogenesis/degradation</keyword>
<feature type="domain" description="L,D-TPase catalytic" evidence="8">
    <location>
        <begin position="246"/>
        <end position="379"/>
    </location>
</feature>
<dbReference type="PANTHER" id="PTHR30582">
    <property type="entry name" value="L,D-TRANSPEPTIDASE"/>
    <property type="match status" value="1"/>
</dbReference>
<dbReference type="GO" id="GO:0005576">
    <property type="term" value="C:extracellular region"/>
    <property type="evidence" value="ECO:0007669"/>
    <property type="project" value="TreeGrafter"/>
</dbReference>
<dbReference type="InterPro" id="IPR038063">
    <property type="entry name" value="Transpep_catalytic_dom"/>
</dbReference>
<gene>
    <name evidence="9" type="ORF">HB778_31035</name>
</gene>
<dbReference type="InterPro" id="IPR050979">
    <property type="entry name" value="LD-transpeptidase"/>
</dbReference>
<dbReference type="InterPro" id="IPR036365">
    <property type="entry name" value="PGBD-like_sf"/>
</dbReference>
<feature type="active site" description="Proton donor/acceptor" evidence="7">
    <location>
        <position position="339"/>
    </location>
</feature>
<evidence type="ECO:0000256" key="3">
    <source>
        <dbReference type="ARBA" id="ARBA00022679"/>
    </source>
</evidence>
<evidence type="ECO:0000256" key="5">
    <source>
        <dbReference type="ARBA" id="ARBA00022984"/>
    </source>
</evidence>
<keyword evidence="4 7" id="KW-0133">Cell shape</keyword>
<dbReference type="GO" id="GO:0018104">
    <property type="term" value="P:peptidoglycan-protein cross-linking"/>
    <property type="evidence" value="ECO:0007669"/>
    <property type="project" value="TreeGrafter"/>
</dbReference>
<dbReference type="GO" id="GO:0071972">
    <property type="term" value="F:peptidoglycan L,D-transpeptidase activity"/>
    <property type="evidence" value="ECO:0007669"/>
    <property type="project" value="TreeGrafter"/>
</dbReference>
<dbReference type="Pfam" id="PF03734">
    <property type="entry name" value="YkuD"/>
    <property type="match status" value="1"/>
</dbReference>
<dbReference type="GO" id="GO:0071555">
    <property type="term" value="P:cell wall organization"/>
    <property type="evidence" value="ECO:0007669"/>
    <property type="project" value="UniProtKB-UniRule"/>
</dbReference>
<dbReference type="Pfam" id="PF01471">
    <property type="entry name" value="PG_binding_1"/>
    <property type="match status" value="1"/>
</dbReference>
<reference evidence="10" key="1">
    <citation type="journal article" date="2020" name="Mol. Plant Microbe">
        <title>Rhizobial microsymbionts of the narrowly endemic Oxytropis species growing in Kamchatka are characterized by significant genetic diversity and possess a set of genes that are associated with T3SS and T6SS secretion systems and can affect the development of symbiosis.</title>
        <authorList>
            <person name="Safronova V."/>
            <person name="Guro P."/>
            <person name="Sazanova A."/>
            <person name="Kuznetsova I."/>
            <person name="Belimov A."/>
            <person name="Yakubov V."/>
            <person name="Chirak E."/>
            <person name="Afonin A."/>
            <person name="Gogolev Y."/>
            <person name="Andronov E."/>
            <person name="Tikhonovich I."/>
        </authorList>
    </citation>
    <scope>NUCLEOTIDE SEQUENCE [LARGE SCALE GENOMIC DNA]</scope>
    <source>
        <strain evidence="10">583</strain>
    </source>
</reference>
<comment type="similarity">
    <text evidence="2">Belongs to the YkuD family.</text>
</comment>
<dbReference type="AlphaFoldDB" id="A0A7G6T158"/>
<dbReference type="SUPFAM" id="SSF141523">
    <property type="entry name" value="L,D-transpeptidase catalytic domain-like"/>
    <property type="match status" value="1"/>
</dbReference>
<dbReference type="CDD" id="cd16913">
    <property type="entry name" value="YkuD_like"/>
    <property type="match status" value="1"/>
</dbReference>
<keyword evidence="5 7" id="KW-0573">Peptidoglycan synthesis</keyword>
<evidence type="ECO:0000256" key="1">
    <source>
        <dbReference type="ARBA" id="ARBA00004752"/>
    </source>
</evidence>
<protein>
    <submittedName>
        <fullName evidence="9">Murein L,D-transpeptidase</fullName>
    </submittedName>
</protein>
<evidence type="ECO:0000313" key="9">
    <source>
        <dbReference type="EMBL" id="QND60490.1"/>
    </source>
</evidence>
<dbReference type="GO" id="GO:0016740">
    <property type="term" value="F:transferase activity"/>
    <property type="evidence" value="ECO:0007669"/>
    <property type="project" value="UniProtKB-KW"/>
</dbReference>
<comment type="pathway">
    <text evidence="1 7">Cell wall biogenesis; peptidoglycan biosynthesis.</text>
</comment>
<sequence length="379" mass="39923">MSLASLFRSRSGALPMRRAPSLPGLTFAASTVIGIFAATSVMSQATASSLLTPDTINAAPLDAVPARYEPMSSKVDPLTTSSTFQIGVATPSTEFSQPPAGDKPSPSIVRLQILLDRAGASPGVIDGLDGGNLRHAIAAFELMRGLPVDGKIGLQVIGAIDADKQVIGSYVITADDLSTVVGAIPKDYAKMAEMKYLGYARASEALAERFHMDEDFLKALNPNATFAERETISVADLGLGKRGKAIRLEVDKAEGQLRAYSESGSLLAAFPATIGSEDNPSPSGTHTVRAVVDNPTYTYNPKLNFKQGNNDKVLTLPPGPNGPVGVVWIDLSEPSFGIHGTPEPARIDKTGSHGCVRLTNWDALELSKLLSPGVPVQFL</sequence>
<evidence type="ECO:0000313" key="10">
    <source>
        <dbReference type="Proteomes" id="UP000515465"/>
    </source>
</evidence>
<dbReference type="UniPathway" id="UPA00219"/>
<dbReference type="Proteomes" id="UP000515465">
    <property type="component" value="Chromosome"/>
</dbReference>
<evidence type="ECO:0000256" key="6">
    <source>
        <dbReference type="ARBA" id="ARBA00023316"/>
    </source>
</evidence>
<name>A0A7G6T158_9HYPH</name>
<evidence type="ECO:0000256" key="7">
    <source>
        <dbReference type="PROSITE-ProRule" id="PRU01373"/>
    </source>
</evidence>
<dbReference type="InterPro" id="IPR005490">
    <property type="entry name" value="LD_TPept_cat_dom"/>
</dbReference>
<evidence type="ECO:0000259" key="8">
    <source>
        <dbReference type="PROSITE" id="PS52029"/>
    </source>
</evidence>
<accession>A0A7G6T158</accession>
<dbReference type="InterPro" id="IPR002477">
    <property type="entry name" value="Peptidoglycan-bd-like"/>
</dbReference>
<organism evidence="9 10">
    <name type="scientific">Mesorhizobium huakuii</name>
    <dbReference type="NCBI Taxonomy" id="28104"/>
    <lineage>
        <taxon>Bacteria</taxon>
        <taxon>Pseudomonadati</taxon>
        <taxon>Pseudomonadota</taxon>
        <taxon>Alphaproteobacteria</taxon>
        <taxon>Hyphomicrobiales</taxon>
        <taxon>Phyllobacteriaceae</taxon>
        <taxon>Mesorhizobium</taxon>
    </lineage>
</organism>
<dbReference type="InterPro" id="IPR036366">
    <property type="entry name" value="PGBDSf"/>
</dbReference>
<dbReference type="Gene3D" id="2.40.440.10">
    <property type="entry name" value="L,D-transpeptidase catalytic domain-like"/>
    <property type="match status" value="1"/>
</dbReference>
<dbReference type="Gene3D" id="1.10.101.10">
    <property type="entry name" value="PGBD-like superfamily/PGBD"/>
    <property type="match status" value="1"/>
</dbReference>
<keyword evidence="3" id="KW-0808">Transferase</keyword>
<evidence type="ECO:0000256" key="2">
    <source>
        <dbReference type="ARBA" id="ARBA00005992"/>
    </source>
</evidence>
<feature type="active site" description="Nucleophile" evidence="7">
    <location>
        <position position="355"/>
    </location>
</feature>
<proteinExistence type="inferred from homology"/>
<evidence type="ECO:0000256" key="4">
    <source>
        <dbReference type="ARBA" id="ARBA00022960"/>
    </source>
</evidence>
<dbReference type="GO" id="GO:0008360">
    <property type="term" value="P:regulation of cell shape"/>
    <property type="evidence" value="ECO:0007669"/>
    <property type="project" value="UniProtKB-UniRule"/>
</dbReference>
<dbReference type="PANTHER" id="PTHR30582:SF30">
    <property type="entry name" value="BLR4375 PROTEIN"/>
    <property type="match status" value="1"/>
</dbReference>
<dbReference type="PROSITE" id="PS52029">
    <property type="entry name" value="LD_TPASE"/>
    <property type="match status" value="1"/>
</dbReference>